<sequence>MSKPKTVKCRAFRISTNDFTDNAKSIFSLLCEQLPKSKANERRMRLNTKDESREEDLICDYEISEGVIFGTLLRIKSSDNIPEIPEEVFEENIIHLEQLRDLDVNSSLFYKDHYYFLLNDKFLIVTLRGNITITHFQTYTNWLLESIRFNTLFEITPIVKEKSIFLSDLRSIKIEDPVRKEEDSFNLTETKTISFKLLTEMFRDVYSLDEVKASEIISAELLLKFNKPKKMKEEEYQNYFGALLKPVSDLENVTFYPKKGKPIKGDEIEEMREFKIETTDSGKISEPELKQAMEKYLRELEKCFN</sequence>
<dbReference type="AlphaFoldDB" id="A0A2X2RN75"/>
<dbReference type="Proteomes" id="UP000249891">
    <property type="component" value="Unassembled WGS sequence"/>
</dbReference>
<organism evidence="1 2">
    <name type="scientific">Capnocytophaga ochracea</name>
    <dbReference type="NCBI Taxonomy" id="1018"/>
    <lineage>
        <taxon>Bacteria</taxon>
        <taxon>Pseudomonadati</taxon>
        <taxon>Bacteroidota</taxon>
        <taxon>Flavobacteriia</taxon>
        <taxon>Flavobacteriales</taxon>
        <taxon>Flavobacteriaceae</taxon>
        <taxon>Capnocytophaga</taxon>
    </lineage>
</organism>
<accession>A0A2X2RN75</accession>
<dbReference type="EMBL" id="UARG01000017">
    <property type="protein sequence ID" value="SQA77851.1"/>
    <property type="molecule type" value="Genomic_DNA"/>
</dbReference>
<evidence type="ECO:0000313" key="2">
    <source>
        <dbReference type="Proteomes" id="UP000249891"/>
    </source>
</evidence>
<protein>
    <submittedName>
        <fullName evidence="1">Uncharacterized protein</fullName>
    </submittedName>
</protein>
<reference evidence="1 2" key="1">
    <citation type="submission" date="2018-06" db="EMBL/GenBank/DDBJ databases">
        <authorList>
            <consortium name="Pathogen Informatics"/>
            <person name="Doyle S."/>
        </authorList>
    </citation>
    <scope>NUCLEOTIDE SEQUENCE [LARGE SCALE GENOMIC DNA]</scope>
    <source>
        <strain evidence="1 2">NCTC11546</strain>
    </source>
</reference>
<name>A0A2X2RN75_CAPOC</name>
<dbReference type="RefSeq" id="WP_128091212.1">
    <property type="nucleotide sequence ID" value="NZ_UARG01000017.1"/>
</dbReference>
<evidence type="ECO:0000313" key="1">
    <source>
        <dbReference type="EMBL" id="SQA77851.1"/>
    </source>
</evidence>
<gene>
    <name evidence="1" type="ORF">NCTC11546_01071</name>
</gene>
<proteinExistence type="predicted"/>